<proteinExistence type="predicted"/>
<dbReference type="AlphaFoldDB" id="A0A1I2FFB2"/>
<protein>
    <recommendedName>
        <fullName evidence="5">Gram-positive cocci surface proteins LPxTG domain-containing protein</fullName>
    </recommendedName>
</protein>
<keyword evidence="4" id="KW-1185">Reference proteome</keyword>
<gene>
    <name evidence="3" type="ORF">SAMN05216574_10896</name>
</gene>
<dbReference type="RefSeq" id="WP_139228864.1">
    <property type="nucleotide sequence ID" value="NZ_FOND01000008.1"/>
</dbReference>
<feature type="signal peptide" evidence="2">
    <location>
        <begin position="1"/>
        <end position="26"/>
    </location>
</feature>
<keyword evidence="2" id="KW-0732">Signal</keyword>
<evidence type="ECO:0000256" key="1">
    <source>
        <dbReference type="SAM" id="MobiDB-lite"/>
    </source>
</evidence>
<feature type="region of interest" description="Disordered" evidence="1">
    <location>
        <begin position="234"/>
        <end position="269"/>
    </location>
</feature>
<reference evidence="4" key="1">
    <citation type="submission" date="2016-10" db="EMBL/GenBank/DDBJ databases">
        <authorList>
            <person name="Varghese N."/>
            <person name="Submissions S."/>
        </authorList>
    </citation>
    <scope>NUCLEOTIDE SEQUENCE [LARGE SCALE GENOMIC DNA]</scope>
    <source>
        <strain evidence="4">DSM 46838</strain>
    </source>
</reference>
<dbReference type="STRING" id="1798228.SAMN05216574_10896"/>
<evidence type="ECO:0008006" key="5">
    <source>
        <dbReference type="Google" id="ProtNLM"/>
    </source>
</evidence>
<sequence>MNRSVRNGLAIAGMAGGMLFLGQAVASADTDAAASGEITSTTAGHGSGDATSVNGQKVAAGNDVENDASTGDVDAGGGTSAVGVVAGNGNTVHAASGAGDVDASQKVATEVTVASQANGGTVTGSNNAAAGNGATNEATATGTIDSTTTGGAGYGGDATSVNGQVVGAGNDVDNEAETGDIDAGGGTSAVGVIAGNGNSVVAHSYKGDVDASQHVDTTVDVASAANGGHVAGSNNAAAGNGAHNTADAKGSIDSTTTGGSGRHSDSDSANYQHVGAENAVENEAETGDVDASGGESIVVVEAGNGNTLYCSSVKGDVTCHQNINVIINIISEANGGTVTCTNNAAAGNAAEWKCELPKAPAPAPAPPAKPVVQPEKDCPEEAKPAYTAKPAAPAAAKPVAYRPAAMNTYAQPTGQLAYTGAETTAPLALGLIALGAGGALTLAGRRRTSATV</sequence>
<name>A0A1I2FFB2_9ACTN</name>
<organism evidence="3 4">
    <name type="scientific">Blastococcus tunisiensis</name>
    <dbReference type="NCBI Taxonomy" id="1798228"/>
    <lineage>
        <taxon>Bacteria</taxon>
        <taxon>Bacillati</taxon>
        <taxon>Actinomycetota</taxon>
        <taxon>Actinomycetes</taxon>
        <taxon>Geodermatophilales</taxon>
        <taxon>Geodermatophilaceae</taxon>
        <taxon>Blastococcus</taxon>
    </lineage>
</organism>
<accession>A0A1I2FFB2</accession>
<feature type="compositionally biased region" description="Low complexity" evidence="1">
    <location>
        <begin position="234"/>
        <end position="244"/>
    </location>
</feature>
<dbReference type="EMBL" id="FOND01000008">
    <property type="protein sequence ID" value="SFF04194.1"/>
    <property type="molecule type" value="Genomic_DNA"/>
</dbReference>
<evidence type="ECO:0000313" key="4">
    <source>
        <dbReference type="Proteomes" id="UP000198589"/>
    </source>
</evidence>
<evidence type="ECO:0000256" key="2">
    <source>
        <dbReference type="SAM" id="SignalP"/>
    </source>
</evidence>
<evidence type="ECO:0000313" key="3">
    <source>
        <dbReference type="EMBL" id="SFF04194.1"/>
    </source>
</evidence>
<dbReference type="OrthoDB" id="5198841at2"/>
<dbReference type="Proteomes" id="UP000198589">
    <property type="component" value="Unassembled WGS sequence"/>
</dbReference>
<feature type="chain" id="PRO_5039605298" description="Gram-positive cocci surface proteins LPxTG domain-containing protein" evidence="2">
    <location>
        <begin position="27"/>
        <end position="452"/>
    </location>
</feature>